<organism evidence="11">
    <name type="scientific">Sporolactobacillus sp. Y61</name>
    <dbReference type="NCBI Taxonomy" id="3160863"/>
    <lineage>
        <taxon>Bacteria</taxon>
        <taxon>Bacillati</taxon>
        <taxon>Bacillota</taxon>
        <taxon>Bacilli</taxon>
        <taxon>Bacillales</taxon>
        <taxon>Sporolactobacillaceae</taxon>
        <taxon>Sporolactobacillus</taxon>
    </lineage>
</organism>
<evidence type="ECO:0000256" key="1">
    <source>
        <dbReference type="ARBA" id="ARBA00004744"/>
    </source>
</evidence>
<protein>
    <recommendedName>
        <fullName evidence="9">Coproporphyrin III ferrochelatase</fullName>
        <ecNumber evidence="9">4.99.1.9</ecNumber>
    </recommendedName>
</protein>
<dbReference type="GO" id="GO:0006783">
    <property type="term" value="P:heme biosynthetic process"/>
    <property type="evidence" value="ECO:0007669"/>
    <property type="project" value="UniProtKB-UniRule"/>
</dbReference>
<dbReference type="SUPFAM" id="SSF53800">
    <property type="entry name" value="Chelatase"/>
    <property type="match status" value="1"/>
</dbReference>
<dbReference type="PANTHER" id="PTHR11108:SF1">
    <property type="entry name" value="FERROCHELATASE, MITOCHONDRIAL"/>
    <property type="match status" value="1"/>
</dbReference>
<evidence type="ECO:0000313" key="11">
    <source>
        <dbReference type="EMBL" id="XCJ15802.1"/>
    </source>
</evidence>
<dbReference type="PROSITE" id="PS00534">
    <property type="entry name" value="FERROCHELATASE"/>
    <property type="match status" value="1"/>
</dbReference>
<keyword evidence="4 9" id="KW-0408">Iron</keyword>
<keyword evidence="6 9" id="KW-0456">Lyase</keyword>
<keyword evidence="9 10" id="KW-0963">Cytoplasm</keyword>
<evidence type="ECO:0000256" key="5">
    <source>
        <dbReference type="ARBA" id="ARBA00023133"/>
    </source>
</evidence>
<keyword evidence="5 9" id="KW-0350">Heme biosynthesis</keyword>
<feature type="binding site" evidence="9">
    <location>
        <position position="55"/>
    </location>
    <ligand>
        <name>Fe-coproporphyrin III</name>
        <dbReference type="ChEBI" id="CHEBI:68438"/>
    </ligand>
</feature>
<evidence type="ECO:0000256" key="7">
    <source>
        <dbReference type="ARBA" id="ARBA00023244"/>
    </source>
</evidence>
<dbReference type="GO" id="GO:0005737">
    <property type="term" value="C:cytoplasm"/>
    <property type="evidence" value="ECO:0007669"/>
    <property type="project" value="UniProtKB-SubCell"/>
</dbReference>
<dbReference type="FunFam" id="3.40.50.1400:FF:000007">
    <property type="entry name" value="Ferrochelatase"/>
    <property type="match status" value="1"/>
</dbReference>
<evidence type="ECO:0000256" key="4">
    <source>
        <dbReference type="ARBA" id="ARBA00023004"/>
    </source>
</evidence>
<dbReference type="InterPro" id="IPR019772">
    <property type="entry name" value="Ferrochelatase_AS"/>
</dbReference>
<dbReference type="HAMAP" id="MF_00323">
    <property type="entry name" value="Ferrochelatase"/>
    <property type="match status" value="1"/>
</dbReference>
<dbReference type="NCBIfam" id="NF009095">
    <property type="entry name" value="PRK12435.1"/>
    <property type="match status" value="1"/>
</dbReference>
<dbReference type="Pfam" id="PF00762">
    <property type="entry name" value="Ferrochelatase"/>
    <property type="match status" value="1"/>
</dbReference>
<dbReference type="InterPro" id="IPR001015">
    <property type="entry name" value="Ferrochelatase"/>
</dbReference>
<feature type="binding site" description="axial binding residue" evidence="9">
    <location>
        <position position="14"/>
    </location>
    <ligand>
        <name>Fe-coproporphyrin III</name>
        <dbReference type="ChEBI" id="CHEBI:68438"/>
    </ligand>
    <ligandPart>
        <name>Fe</name>
        <dbReference type="ChEBI" id="CHEBI:18248"/>
    </ligandPart>
</feature>
<dbReference type="InterPro" id="IPR033659">
    <property type="entry name" value="Ferrochelatase_N"/>
</dbReference>
<feature type="binding site" evidence="9">
    <location>
        <begin position="47"/>
        <end position="48"/>
    </location>
    <ligand>
        <name>Fe-coproporphyrin III</name>
        <dbReference type="ChEBI" id="CHEBI:68438"/>
    </ligand>
</feature>
<evidence type="ECO:0000256" key="8">
    <source>
        <dbReference type="ARBA" id="ARBA00024536"/>
    </source>
</evidence>
<dbReference type="CDD" id="cd00419">
    <property type="entry name" value="Ferrochelatase_C"/>
    <property type="match status" value="1"/>
</dbReference>
<reference evidence="11" key="1">
    <citation type="submission" date="2024-06" db="EMBL/GenBank/DDBJ databases">
        <authorList>
            <person name="Fan A."/>
            <person name="Zhang F.Y."/>
            <person name="Zhang L."/>
        </authorList>
    </citation>
    <scope>NUCLEOTIDE SEQUENCE</scope>
    <source>
        <strain evidence="11">Y61</strain>
    </source>
</reference>
<feature type="binding site" evidence="9">
    <location>
        <position position="264"/>
    </location>
    <ligand>
        <name>Fe(2+)</name>
        <dbReference type="ChEBI" id="CHEBI:29033"/>
    </ligand>
</feature>
<dbReference type="GO" id="GO:0004325">
    <property type="term" value="F:ferrochelatase activity"/>
    <property type="evidence" value="ECO:0007669"/>
    <property type="project" value="UniProtKB-UniRule"/>
</dbReference>
<dbReference type="NCBIfam" id="TIGR00109">
    <property type="entry name" value="hemH"/>
    <property type="match status" value="1"/>
</dbReference>
<comment type="pathway">
    <text evidence="1 9 10">Porphyrin-containing compound metabolism; protoheme biosynthesis.</text>
</comment>
<dbReference type="RefSeq" id="WP_129930871.1">
    <property type="nucleotide sequence ID" value="NZ_CP159510.1"/>
</dbReference>
<evidence type="ECO:0000256" key="2">
    <source>
        <dbReference type="ARBA" id="ARBA00007718"/>
    </source>
</evidence>
<feature type="binding site" evidence="9">
    <location>
        <position position="126"/>
    </location>
    <ligand>
        <name>Fe-coproporphyrin III</name>
        <dbReference type="ChEBI" id="CHEBI:68438"/>
    </ligand>
</feature>
<feature type="binding site" evidence="9">
    <location>
        <position position="183"/>
    </location>
    <ligand>
        <name>Fe(2+)</name>
        <dbReference type="ChEBI" id="CHEBI:29033"/>
    </ligand>
</feature>
<accession>A0AAU8IBG2</accession>
<comment type="similarity">
    <text evidence="2 9 10">Belongs to the ferrochelatase family.</text>
</comment>
<dbReference type="AlphaFoldDB" id="A0AAU8IBG2"/>
<comment type="function">
    <text evidence="9 10">Involved in coproporphyrin-dependent heme b biosynthesis. Catalyzes the insertion of ferrous iron into coproporphyrin III to form Fe-coproporphyrin III.</text>
</comment>
<dbReference type="EMBL" id="CP159510">
    <property type="protein sequence ID" value="XCJ15802.1"/>
    <property type="molecule type" value="Genomic_DNA"/>
</dbReference>
<dbReference type="PANTHER" id="PTHR11108">
    <property type="entry name" value="FERROCHELATASE"/>
    <property type="match status" value="1"/>
</dbReference>
<dbReference type="GO" id="GO:0046872">
    <property type="term" value="F:metal ion binding"/>
    <property type="evidence" value="ECO:0007669"/>
    <property type="project" value="UniProtKB-UniRule"/>
</dbReference>
<comment type="catalytic activity">
    <reaction evidence="8">
        <text>Fe-coproporphyrin III + 2 H(+) = coproporphyrin III + Fe(2+)</text>
        <dbReference type="Rhea" id="RHEA:49572"/>
        <dbReference type="ChEBI" id="CHEBI:15378"/>
        <dbReference type="ChEBI" id="CHEBI:29033"/>
        <dbReference type="ChEBI" id="CHEBI:68438"/>
        <dbReference type="ChEBI" id="CHEBI:131725"/>
        <dbReference type="EC" id="4.99.1.9"/>
    </reaction>
    <physiologicalReaction direction="right-to-left" evidence="8">
        <dbReference type="Rhea" id="RHEA:49574"/>
    </physiologicalReaction>
</comment>
<evidence type="ECO:0000256" key="3">
    <source>
        <dbReference type="ARBA" id="ARBA00022723"/>
    </source>
</evidence>
<evidence type="ECO:0000256" key="9">
    <source>
        <dbReference type="HAMAP-Rule" id="MF_00323"/>
    </source>
</evidence>
<dbReference type="CDD" id="cd03411">
    <property type="entry name" value="Ferrochelatase_N"/>
    <property type="match status" value="1"/>
</dbReference>
<dbReference type="EC" id="4.99.1.9" evidence="9"/>
<proteinExistence type="inferred from homology"/>
<name>A0AAU8IBG2_9BACL</name>
<evidence type="ECO:0000256" key="10">
    <source>
        <dbReference type="RuleBase" id="RU000607"/>
    </source>
</evidence>
<evidence type="ECO:0000256" key="6">
    <source>
        <dbReference type="ARBA" id="ARBA00023239"/>
    </source>
</evidence>
<keyword evidence="3 9" id="KW-0479">Metal-binding</keyword>
<dbReference type="InterPro" id="IPR033644">
    <property type="entry name" value="Ferrochelatase_C"/>
</dbReference>
<dbReference type="Gene3D" id="3.40.50.1400">
    <property type="match status" value="2"/>
</dbReference>
<feature type="binding site" evidence="9">
    <location>
        <position position="31"/>
    </location>
    <ligand>
        <name>Fe-coproporphyrin III</name>
        <dbReference type="ChEBI" id="CHEBI:68438"/>
    </ligand>
</feature>
<sequence length="316" mass="35628">MSNKKKMGLLVMAYGTPYKKEDIVPYYTAIRHGRRPSQEQIEDLTRRYEAIGGVSPLARLTKAQMDALTERLNHGQDDIIFQSRLGLKYIHPFIEDAVEDMRQDGIEQAIALSLAPHYSRFSVQAYTDRAKKAAGDQGPAIYPIKSWYTEPKFIQYWSQAIRGILDALPEDERSTSVVIFSAHSLPRRILTGGDPYPDQIAETIQAITAQTDIPHVAQAWQSAGKTPDPWLGPDIMDKIRELMTGHHYKHLIFCPIGFVSEHLEVLYDNDMECRTLVESLGGAYHRPSMPDTDPLFIEALASAVWKACQKNKGVLS</sequence>
<keyword evidence="7 9" id="KW-0627">Porphyrin biosynthesis</keyword>
<comment type="subcellular location">
    <subcellularLocation>
        <location evidence="9 10">Cytoplasm</location>
    </subcellularLocation>
</comment>
<gene>
    <name evidence="11" type="primary">hemH</name>
    <name evidence="9" type="synonym">cpfC</name>
    <name evidence="11" type="ORF">ABNN70_08680</name>
</gene>